<organism evidence="7 8">
    <name type="scientific">Rubrimonas cliftonensis</name>
    <dbReference type="NCBI Taxonomy" id="89524"/>
    <lineage>
        <taxon>Bacteria</taxon>
        <taxon>Pseudomonadati</taxon>
        <taxon>Pseudomonadota</taxon>
        <taxon>Alphaproteobacteria</taxon>
        <taxon>Rhodobacterales</taxon>
        <taxon>Paracoccaceae</taxon>
        <taxon>Rubrimonas</taxon>
    </lineage>
</organism>
<name>A0A1H3Z157_9RHOB</name>
<evidence type="ECO:0000256" key="2">
    <source>
        <dbReference type="ARBA" id="ARBA00022630"/>
    </source>
</evidence>
<dbReference type="PANTHER" id="PTHR43104:SF4">
    <property type="entry name" value="L-2-HYDROXYGLUTARATE DEHYDROGENASE, MITOCHONDRIAL"/>
    <property type="match status" value="1"/>
</dbReference>
<comment type="similarity">
    <text evidence="5">Belongs to the L2HGDH family.</text>
</comment>
<dbReference type="AlphaFoldDB" id="A0A1H3Z157"/>
<dbReference type="GO" id="GO:0047545">
    <property type="term" value="F:(S)-2-hydroxyglutarate dehydrogenase activity"/>
    <property type="evidence" value="ECO:0007669"/>
    <property type="project" value="TreeGrafter"/>
</dbReference>
<dbReference type="InterPro" id="IPR036188">
    <property type="entry name" value="FAD/NAD-bd_sf"/>
</dbReference>
<protein>
    <submittedName>
        <fullName evidence="7">L-2-hydroxyglutarate oxidase LhgO</fullName>
    </submittedName>
</protein>
<feature type="domain" description="FAD dependent oxidoreductase" evidence="6">
    <location>
        <begin position="9"/>
        <end position="371"/>
    </location>
</feature>
<keyword evidence="3" id="KW-0274">FAD</keyword>
<evidence type="ECO:0000256" key="3">
    <source>
        <dbReference type="ARBA" id="ARBA00022827"/>
    </source>
</evidence>
<sequence length="383" mass="40475">MSIDSHEVDCVVIGGGVVGLAIARRLALDGRDVILLEKNHALGEETSSRNSEVIHAGIYYEAGSLKGTLCVEGKHALYAFCERRGVPHRRLGKLIVAADDDDMPALERVSQKAAANGVTDLRPLSRAQTLAMEPELDVAGALLSPSTGIVDSHAYMLALAGEAEAHGAVIVTGAELRGGEILQDGRIAVETGGDEPVRLIARLVVNSAGLWAQRVSARIAGLDAASIPRAVYAKGHYFSLRQSASFERLIYPTPGGGGLGVHLTLDMAGRARFGPDVEWLAQDEPASLDYSVPQARADAFYAAIRRYWPGLPDDALVADYAGIRPKLSSETGQNVDFRIDGPERHGAEGFVALYGVESPGLTASLALADRVRDVALGGTAAPR</sequence>
<evidence type="ECO:0000256" key="5">
    <source>
        <dbReference type="ARBA" id="ARBA00037941"/>
    </source>
</evidence>
<dbReference type="RefSeq" id="WP_093250900.1">
    <property type="nucleotide sequence ID" value="NZ_FNQM01000003.1"/>
</dbReference>
<comment type="cofactor">
    <cofactor evidence="1">
        <name>FAD</name>
        <dbReference type="ChEBI" id="CHEBI:57692"/>
    </cofactor>
</comment>
<keyword evidence="4" id="KW-0560">Oxidoreductase</keyword>
<dbReference type="OrthoDB" id="9801699at2"/>
<gene>
    <name evidence="7" type="ORF">SAMN05444370_103337</name>
</gene>
<evidence type="ECO:0000313" key="8">
    <source>
        <dbReference type="Proteomes" id="UP000198703"/>
    </source>
</evidence>
<dbReference type="Gene3D" id="3.30.9.10">
    <property type="entry name" value="D-Amino Acid Oxidase, subunit A, domain 2"/>
    <property type="match status" value="1"/>
</dbReference>
<dbReference type="Pfam" id="PF01266">
    <property type="entry name" value="DAO"/>
    <property type="match status" value="1"/>
</dbReference>
<dbReference type="EMBL" id="FNQM01000003">
    <property type="protein sequence ID" value="SEA17390.1"/>
    <property type="molecule type" value="Genomic_DNA"/>
</dbReference>
<proteinExistence type="inferred from homology"/>
<dbReference type="Gene3D" id="3.50.50.60">
    <property type="entry name" value="FAD/NAD(P)-binding domain"/>
    <property type="match status" value="1"/>
</dbReference>
<accession>A0A1H3Z157</accession>
<evidence type="ECO:0000256" key="4">
    <source>
        <dbReference type="ARBA" id="ARBA00023002"/>
    </source>
</evidence>
<dbReference type="SUPFAM" id="SSF51905">
    <property type="entry name" value="FAD/NAD(P)-binding domain"/>
    <property type="match status" value="1"/>
</dbReference>
<dbReference type="Proteomes" id="UP000198703">
    <property type="component" value="Unassembled WGS sequence"/>
</dbReference>
<dbReference type="STRING" id="89524.SAMN05444370_103337"/>
<evidence type="ECO:0000256" key="1">
    <source>
        <dbReference type="ARBA" id="ARBA00001974"/>
    </source>
</evidence>
<reference evidence="7 8" key="1">
    <citation type="submission" date="2016-10" db="EMBL/GenBank/DDBJ databases">
        <authorList>
            <person name="de Groot N.N."/>
        </authorList>
    </citation>
    <scope>NUCLEOTIDE SEQUENCE [LARGE SCALE GENOMIC DNA]</scope>
    <source>
        <strain evidence="7 8">DSM 15345</strain>
    </source>
</reference>
<keyword evidence="8" id="KW-1185">Reference proteome</keyword>
<evidence type="ECO:0000313" key="7">
    <source>
        <dbReference type="EMBL" id="SEA17390.1"/>
    </source>
</evidence>
<evidence type="ECO:0000259" key="6">
    <source>
        <dbReference type="Pfam" id="PF01266"/>
    </source>
</evidence>
<dbReference type="InterPro" id="IPR006076">
    <property type="entry name" value="FAD-dep_OxRdtase"/>
</dbReference>
<dbReference type="PANTHER" id="PTHR43104">
    <property type="entry name" value="L-2-HYDROXYGLUTARATE DEHYDROGENASE, MITOCHONDRIAL"/>
    <property type="match status" value="1"/>
</dbReference>
<keyword evidence="2" id="KW-0285">Flavoprotein</keyword>